<dbReference type="EMBL" id="JH109152">
    <property type="protein sequence ID" value="EGW23144.1"/>
    <property type="molecule type" value="Genomic_DNA"/>
</dbReference>
<keyword evidence="2" id="KW-1185">Reference proteome</keyword>
<dbReference type="AlphaFoldDB" id="G3IWT5"/>
<gene>
    <name evidence="1" type="ORF">Mettu_1984</name>
</gene>
<dbReference type="RefSeq" id="WP_006891248.1">
    <property type="nucleotide sequence ID" value="NZ_JH109152.1"/>
</dbReference>
<dbReference type="STRING" id="697282.Mettu_1984"/>
<protein>
    <recommendedName>
        <fullName evidence="3">TniQ protein</fullName>
    </recommendedName>
</protein>
<accession>G3IWT5</accession>
<evidence type="ECO:0000313" key="1">
    <source>
        <dbReference type="EMBL" id="EGW23144.1"/>
    </source>
</evidence>
<dbReference type="eggNOG" id="ENOG5032W7G">
    <property type="taxonomic scope" value="Bacteria"/>
</dbReference>
<evidence type="ECO:0000313" key="2">
    <source>
        <dbReference type="Proteomes" id="UP000004664"/>
    </source>
</evidence>
<organism evidence="1 2">
    <name type="scientific">Methylobacter tundripaludum (strain ATCC BAA-1195 / DSM 17260 / SV96)</name>
    <dbReference type="NCBI Taxonomy" id="697282"/>
    <lineage>
        <taxon>Bacteria</taxon>
        <taxon>Pseudomonadati</taxon>
        <taxon>Pseudomonadota</taxon>
        <taxon>Gammaproteobacteria</taxon>
        <taxon>Methylococcales</taxon>
        <taxon>Methylococcaceae</taxon>
        <taxon>Methylobacter</taxon>
    </lineage>
</organism>
<reference evidence="1 2" key="1">
    <citation type="submission" date="2011-06" db="EMBL/GenBank/DDBJ databases">
        <title>Genomic sequence of Methylobacter tundripaludum SV96.</title>
        <authorList>
            <consortium name="US DOE Joint Genome Institute"/>
            <person name="Lucas S."/>
            <person name="Han J."/>
            <person name="Lapidus A."/>
            <person name="Cheng J.-F."/>
            <person name="Goodwin L."/>
            <person name="Pitluck S."/>
            <person name="Held B."/>
            <person name="Detter J.C."/>
            <person name="Han C."/>
            <person name="Tapia R."/>
            <person name="Land M."/>
            <person name="Hauser L."/>
            <person name="Kyrpides N."/>
            <person name="Ivanova N."/>
            <person name="Ovchinnikova G."/>
            <person name="Pagani I."/>
            <person name="Klotz M.G."/>
            <person name="Dispirito A.A."/>
            <person name="Murrell J.C."/>
            <person name="Dunfield P."/>
            <person name="Kalyuzhnaya M.G."/>
            <person name="Svenning M."/>
            <person name="Trotsenko Y.A."/>
            <person name="Stein L.Y."/>
            <person name="Woyke T."/>
        </authorList>
    </citation>
    <scope>NUCLEOTIDE SEQUENCE [LARGE SCALE GENOMIC DNA]</scope>
    <source>
        <strain evidence="2">ATCC BAA-1195 / DSM 17260 / SV96</strain>
    </source>
</reference>
<name>G3IWT5_METTV</name>
<sequence length="602" mass="68471">MMICEINSHSLPVRPRPVQGEATIGFLMRVALANGYETPRQLWIGLRTFDAVCKALCLSAEEENTLFGPFPSYWGHNDFKYGLTAADFNHSLMRWCPLCLRESAHLRGQWMLKLCCVCSRHSIRLLDRCPICGSTQRLERANFDRCICGAWFANAQYVDTDVESVVRITQTLEASIFDKVALPSLPSLSAQEWLRLISYLGQFSETFQPAKPGKIANTHQLDTAMSLMFNIGWLLDSWPENFHVILETIQRKEAAKLSIRRTFGSMYRVLYVDLAEGCFQFLRDEFERYLHEYWRGVVSKRNKAFKPETVATHPRVTLKQAAQKTGVAPAIVSHIMQSELIPYGLVDLPSGRKVRSIHKSNLAQIKALMNGCMAIGEAATLLALPECRVRELISSGIITPLISRVHDKSAAWLIAKQQVQRLFFTSSEPRNVFSAITVRRLLKYWHLRDGEFMALVQALSESRLVPVALQSTPVSLGNVTLDEQEARKWLEEVRFQVGSSMSVDEAAKRLCLKQQVVYDLVRRGLLVTIEDKLPGRRVMRTSLEDFQATYISLAEFSRSLQRAPRWVLKKLHVPPISGPLIDGSRQYFFRRSDVCSEALRVD</sequence>
<evidence type="ECO:0008006" key="3">
    <source>
        <dbReference type="Google" id="ProtNLM"/>
    </source>
</evidence>
<dbReference type="HOGENOM" id="CLU_028522_0_0_6"/>
<proteinExistence type="predicted"/>
<dbReference type="Proteomes" id="UP000004664">
    <property type="component" value="Unassembled WGS sequence"/>
</dbReference>